<dbReference type="PANTHER" id="PTHR45348:SF5">
    <property type="entry name" value="OXIDOREDUCTASE, PUTATIVE (AFU_ORTHOLOGUE AFUA_8G01420)-RELATED"/>
    <property type="match status" value="1"/>
</dbReference>
<organism evidence="4 5">
    <name type="scientific">Imshaugia aleurites</name>
    <dbReference type="NCBI Taxonomy" id="172621"/>
    <lineage>
        <taxon>Eukaryota</taxon>
        <taxon>Fungi</taxon>
        <taxon>Dikarya</taxon>
        <taxon>Ascomycota</taxon>
        <taxon>Pezizomycotina</taxon>
        <taxon>Lecanoromycetes</taxon>
        <taxon>OSLEUM clade</taxon>
        <taxon>Lecanoromycetidae</taxon>
        <taxon>Lecanorales</taxon>
        <taxon>Lecanorineae</taxon>
        <taxon>Parmeliaceae</taxon>
        <taxon>Imshaugia</taxon>
    </lineage>
</organism>
<evidence type="ECO:0000313" key="4">
    <source>
        <dbReference type="EMBL" id="CAF9909719.1"/>
    </source>
</evidence>
<keyword evidence="2" id="KW-0560">Oxidoreductase</keyword>
<dbReference type="CDD" id="cd08249">
    <property type="entry name" value="enoyl_reductase_like"/>
    <property type="match status" value="1"/>
</dbReference>
<reference evidence="4" key="1">
    <citation type="submission" date="2021-03" db="EMBL/GenBank/DDBJ databases">
        <authorList>
            <person name="Tagirdzhanova G."/>
        </authorList>
    </citation>
    <scope>NUCLEOTIDE SEQUENCE</scope>
</reference>
<sequence length="368" mass="39641">MKEAHVHSDTTVTIHDVPIPQITHPSQLLVKVVVSGTNPKVRSDWKMPTSMLKTISHCPNSGDDVAGFVHAVGANVTDFHTGDRVAALHELGTPGGSYAEYALVWDWTTFHLADHISFEEAATVPMAALMASLGVFGMLEVVAGPWTPVQTDSEKPLVIYGAASAVGAYAVKLAKLVNVHPLICVAGKGIPFVQTLISEGDAIIDYRKGNEFVVEEMRKALKGHDLKYAFDATSEHGSYINLSQVLAAKGRLTLVLPFPEILKDIPPHIEQSTTMAGSLWKELSKDQTRDNKALGRLGVGQGGKEFGLMFTKLVGTWLNEGKLKPHPYEVVEGGLHGVETALKALREGKVSAKKYVIRIADTPDLGAA</sequence>
<dbReference type="EMBL" id="CAJPDT010000006">
    <property type="protein sequence ID" value="CAF9909719.1"/>
    <property type="molecule type" value="Genomic_DNA"/>
</dbReference>
<dbReference type="Pfam" id="PF08240">
    <property type="entry name" value="ADH_N"/>
    <property type="match status" value="1"/>
</dbReference>
<evidence type="ECO:0000259" key="3">
    <source>
        <dbReference type="SMART" id="SM00829"/>
    </source>
</evidence>
<dbReference type="OrthoDB" id="3233595at2759"/>
<gene>
    <name evidence="4" type="ORF">IMSHALPRED_008451</name>
</gene>
<dbReference type="SUPFAM" id="SSF51735">
    <property type="entry name" value="NAD(P)-binding Rossmann-fold domains"/>
    <property type="match status" value="1"/>
</dbReference>
<dbReference type="InterPro" id="IPR047122">
    <property type="entry name" value="Trans-enoyl_RdTase-like"/>
</dbReference>
<dbReference type="PANTHER" id="PTHR45348">
    <property type="entry name" value="HYPOTHETICAL OXIDOREDUCTASE (EUROFUNG)"/>
    <property type="match status" value="1"/>
</dbReference>
<keyword evidence="5" id="KW-1185">Reference proteome</keyword>
<dbReference type="AlphaFoldDB" id="A0A8H3EQT1"/>
<dbReference type="InterPro" id="IPR020843">
    <property type="entry name" value="ER"/>
</dbReference>
<dbReference type="InterPro" id="IPR011032">
    <property type="entry name" value="GroES-like_sf"/>
</dbReference>
<feature type="domain" description="Enoyl reductase (ER)" evidence="3">
    <location>
        <begin position="5"/>
        <end position="357"/>
    </location>
</feature>
<dbReference type="Proteomes" id="UP000664534">
    <property type="component" value="Unassembled WGS sequence"/>
</dbReference>
<dbReference type="InterPro" id="IPR013154">
    <property type="entry name" value="ADH-like_N"/>
</dbReference>
<comment type="caution">
    <text evidence="4">The sequence shown here is derived from an EMBL/GenBank/DDBJ whole genome shotgun (WGS) entry which is preliminary data.</text>
</comment>
<protein>
    <recommendedName>
        <fullName evidence="3">Enoyl reductase (ER) domain-containing protein</fullName>
    </recommendedName>
</protein>
<dbReference type="InterPro" id="IPR036291">
    <property type="entry name" value="NAD(P)-bd_dom_sf"/>
</dbReference>
<dbReference type="SUPFAM" id="SSF50129">
    <property type="entry name" value="GroES-like"/>
    <property type="match status" value="1"/>
</dbReference>
<evidence type="ECO:0000256" key="2">
    <source>
        <dbReference type="ARBA" id="ARBA00023002"/>
    </source>
</evidence>
<dbReference type="GO" id="GO:0016651">
    <property type="term" value="F:oxidoreductase activity, acting on NAD(P)H"/>
    <property type="evidence" value="ECO:0007669"/>
    <property type="project" value="InterPro"/>
</dbReference>
<dbReference type="Gene3D" id="3.90.180.10">
    <property type="entry name" value="Medium-chain alcohol dehydrogenases, catalytic domain"/>
    <property type="match status" value="1"/>
</dbReference>
<proteinExistence type="inferred from homology"/>
<dbReference type="Gene3D" id="3.40.50.720">
    <property type="entry name" value="NAD(P)-binding Rossmann-like Domain"/>
    <property type="match status" value="1"/>
</dbReference>
<evidence type="ECO:0000256" key="1">
    <source>
        <dbReference type="ARBA" id="ARBA00008072"/>
    </source>
</evidence>
<dbReference type="SMART" id="SM00829">
    <property type="entry name" value="PKS_ER"/>
    <property type="match status" value="1"/>
</dbReference>
<accession>A0A8H3EQT1</accession>
<evidence type="ECO:0000313" key="5">
    <source>
        <dbReference type="Proteomes" id="UP000664534"/>
    </source>
</evidence>
<name>A0A8H3EQT1_9LECA</name>
<comment type="similarity">
    <text evidence="1">Belongs to the zinc-containing alcohol dehydrogenase family.</text>
</comment>